<dbReference type="PANTHER" id="PTHR34041:SF3">
    <property type="entry name" value="PHOTOSYSTEM II D1 PRECURSOR PROCESSING PROTEIN PSB27-H2, CHLOROPLASTIC"/>
    <property type="match status" value="1"/>
</dbReference>
<evidence type="ECO:0000313" key="2">
    <source>
        <dbReference type="EMBL" id="JAT65867.1"/>
    </source>
</evidence>
<organism evidence="1">
    <name type="scientific">Anthurium amnicola</name>
    <dbReference type="NCBI Taxonomy" id="1678845"/>
    <lineage>
        <taxon>Eukaryota</taxon>
        <taxon>Viridiplantae</taxon>
        <taxon>Streptophyta</taxon>
        <taxon>Embryophyta</taxon>
        <taxon>Tracheophyta</taxon>
        <taxon>Spermatophyta</taxon>
        <taxon>Magnoliopsida</taxon>
        <taxon>Liliopsida</taxon>
        <taxon>Araceae</taxon>
        <taxon>Pothoideae</taxon>
        <taxon>Potheae</taxon>
        <taxon>Anthurium</taxon>
    </lineage>
</organism>
<dbReference type="GO" id="GO:0009543">
    <property type="term" value="C:chloroplast thylakoid lumen"/>
    <property type="evidence" value="ECO:0007669"/>
    <property type="project" value="TreeGrafter"/>
</dbReference>
<evidence type="ECO:0000313" key="1">
    <source>
        <dbReference type="EMBL" id="JAT64217.1"/>
    </source>
</evidence>
<dbReference type="EMBL" id="GDJX01003719">
    <property type="protein sequence ID" value="JAT64217.1"/>
    <property type="molecule type" value="Transcribed_RNA"/>
</dbReference>
<sequence>MASSLFALEKCCRCSLELMEKFPKDLPPRSRADDLRSRSQFSVPSGDDLYGRRHNILHCGASLLSLLSSSRCLVPLTAKAEGDNSKGMDDDEDVDSDKGVVGSIKSLFDPNENTKSGKVLPKAYLKSAREVVKTLRESLEEDSKDVAKFRRSADAAKESIREFLSGWKGQQAVVAEESYVALEKAIRSLANFYSKAGPFASLPEDIKSGILDYLTTAESFL</sequence>
<reference evidence="1" key="1">
    <citation type="submission" date="2015-07" db="EMBL/GenBank/DDBJ databases">
        <title>Transcriptome Assembly of Anthurium amnicola.</title>
        <authorList>
            <person name="Suzuki J."/>
        </authorList>
    </citation>
    <scope>NUCLEOTIDE SEQUENCE</scope>
</reference>
<dbReference type="Gene3D" id="1.20.58.810">
    <property type="entry name" value="Photosystem II Pbs27"/>
    <property type="match status" value="1"/>
</dbReference>
<dbReference type="EMBL" id="GDJX01002069">
    <property type="protein sequence ID" value="JAT65867.1"/>
    <property type="molecule type" value="Transcribed_RNA"/>
</dbReference>
<protein>
    <submittedName>
        <fullName evidence="1">Photosystem II protein</fullName>
    </submittedName>
</protein>
<dbReference type="InterPro" id="IPR025585">
    <property type="entry name" value="PSII_Psb27"/>
</dbReference>
<dbReference type="PANTHER" id="PTHR34041">
    <property type="entry name" value="PHOTOSYSTEM II REPAIR PROTEIN PSB27-H1, CHLOROPLASTIC"/>
    <property type="match status" value="1"/>
</dbReference>
<dbReference type="FunFam" id="1.20.58.810:FF:000002">
    <property type="entry name" value="Photosystem II D1 processing protein PSB27-H2, chloroplastic"/>
    <property type="match status" value="1"/>
</dbReference>
<dbReference type="InterPro" id="IPR038450">
    <property type="entry name" value="PSII_Psb27_sf"/>
</dbReference>
<proteinExistence type="inferred from homology"/>
<dbReference type="Pfam" id="PF13326">
    <property type="entry name" value="PSII_Pbs27"/>
    <property type="match status" value="1"/>
</dbReference>
<name>A0A1D1ZBF0_9ARAE</name>
<dbReference type="GO" id="GO:0009523">
    <property type="term" value="C:photosystem II"/>
    <property type="evidence" value="ECO:0007669"/>
    <property type="project" value="InterPro"/>
</dbReference>
<dbReference type="AlphaFoldDB" id="A0A1D1ZBF0"/>
<dbReference type="GO" id="GO:0010206">
    <property type="term" value="P:photosystem II repair"/>
    <property type="evidence" value="ECO:0007669"/>
    <property type="project" value="InterPro"/>
</dbReference>
<dbReference type="HAMAP" id="MF_01481">
    <property type="entry name" value="PSII_Psb27"/>
    <property type="match status" value="1"/>
</dbReference>
<dbReference type="GO" id="GO:0010207">
    <property type="term" value="P:photosystem II assembly"/>
    <property type="evidence" value="ECO:0007669"/>
    <property type="project" value="InterPro"/>
</dbReference>
<gene>
    <name evidence="1" type="primary">slr1645_0</name>
    <name evidence="2" type="synonym">slr1645_1</name>
    <name evidence="1" type="ORF">g.35428</name>
    <name evidence="2" type="ORF">g.35430</name>
</gene>
<accession>A0A1D1ZBF0</accession>